<protein>
    <submittedName>
        <fullName evidence="1">Uncharacterized protein</fullName>
    </submittedName>
</protein>
<proteinExistence type="predicted"/>
<keyword evidence="2" id="KW-1185">Reference proteome</keyword>
<dbReference type="Proteomes" id="UP000199138">
    <property type="component" value="Unassembled WGS sequence"/>
</dbReference>
<dbReference type="EMBL" id="FPBK01000004">
    <property type="protein sequence ID" value="SFU45517.1"/>
    <property type="molecule type" value="Genomic_DNA"/>
</dbReference>
<evidence type="ECO:0000313" key="2">
    <source>
        <dbReference type="Proteomes" id="UP000199138"/>
    </source>
</evidence>
<name>A0A1I7GAN7_9FLAO</name>
<dbReference type="STRING" id="1224947.SAMN05216480_10440"/>
<dbReference type="OrthoDB" id="1100857at2"/>
<organism evidence="1 2">
    <name type="scientific">Pustulibacterium marinum</name>
    <dbReference type="NCBI Taxonomy" id="1224947"/>
    <lineage>
        <taxon>Bacteria</taxon>
        <taxon>Pseudomonadati</taxon>
        <taxon>Bacteroidota</taxon>
        <taxon>Flavobacteriia</taxon>
        <taxon>Flavobacteriales</taxon>
        <taxon>Flavobacteriaceae</taxon>
        <taxon>Pustulibacterium</taxon>
    </lineage>
</organism>
<accession>A0A1I7GAN7</accession>
<reference evidence="1 2" key="1">
    <citation type="submission" date="2016-10" db="EMBL/GenBank/DDBJ databases">
        <authorList>
            <person name="de Groot N.N."/>
        </authorList>
    </citation>
    <scope>NUCLEOTIDE SEQUENCE [LARGE SCALE GENOMIC DNA]</scope>
    <source>
        <strain evidence="1 2">CGMCC 1.12333</strain>
    </source>
</reference>
<sequence>MENKKSILYPALHKFYNALNSLERFEKGSNFFDNIGHLDNFFSEYRNITFVLQKSIAKTEHMPLYERLRDKYLVNDVGKWFIDKRNSVLKQKPFDLEKRISIKIYTGKEILSLPELVYTIENDENYSSVIESLRSSFLKICEVEVFFSAEFTFYERESKVDLYDNFIFGISQMKLLLAEMRKELNEDCILSKKLEKRIADLNFYRVPKDFLLIDDYTFNCKHETFERASRSAFSFGTDNPKGSIKFFDQFSPDGDIFHKFVLMHVSLMQLQETLMPTIMVFFEDDRFEINSFHSSIRTTVYRKFNEVANRIEKENITKVFFVSEMQVYDTLNVKQLDSHDREKHVQKETLAFFMIDKDLKMNYHSFDIDKIKDIAYVALTMASESNQNVLPAFMNPLKLEFKRLFKNADRDNNAT</sequence>
<dbReference type="RefSeq" id="WP_143106363.1">
    <property type="nucleotide sequence ID" value="NZ_FPBK01000004.1"/>
</dbReference>
<dbReference type="AlphaFoldDB" id="A0A1I7GAN7"/>
<gene>
    <name evidence="1" type="ORF">SAMN05216480_10440</name>
</gene>
<evidence type="ECO:0000313" key="1">
    <source>
        <dbReference type="EMBL" id="SFU45517.1"/>
    </source>
</evidence>